<protein>
    <submittedName>
        <fullName evidence="2">Uncharacterized protein</fullName>
    </submittedName>
</protein>
<evidence type="ECO:0000256" key="1">
    <source>
        <dbReference type="SAM" id="Phobius"/>
    </source>
</evidence>
<evidence type="ECO:0000313" key="3">
    <source>
        <dbReference type="Proteomes" id="UP001154114"/>
    </source>
</evidence>
<keyword evidence="1" id="KW-1133">Transmembrane helix</keyword>
<dbReference type="EMBL" id="LR824004">
    <property type="protein sequence ID" value="CAD0193819.1"/>
    <property type="molecule type" value="Genomic_DNA"/>
</dbReference>
<organism evidence="2 3">
    <name type="scientific">Chrysodeixis includens</name>
    <name type="common">Soybean looper</name>
    <name type="synonym">Pseudoplusia includens</name>
    <dbReference type="NCBI Taxonomy" id="689277"/>
    <lineage>
        <taxon>Eukaryota</taxon>
        <taxon>Metazoa</taxon>
        <taxon>Ecdysozoa</taxon>
        <taxon>Arthropoda</taxon>
        <taxon>Hexapoda</taxon>
        <taxon>Insecta</taxon>
        <taxon>Pterygota</taxon>
        <taxon>Neoptera</taxon>
        <taxon>Endopterygota</taxon>
        <taxon>Lepidoptera</taxon>
        <taxon>Glossata</taxon>
        <taxon>Ditrysia</taxon>
        <taxon>Noctuoidea</taxon>
        <taxon>Noctuidae</taxon>
        <taxon>Plusiinae</taxon>
        <taxon>Chrysodeixis</taxon>
    </lineage>
</organism>
<keyword evidence="1" id="KW-0812">Transmembrane</keyword>
<feature type="transmembrane region" description="Helical" evidence="1">
    <location>
        <begin position="23"/>
        <end position="46"/>
    </location>
</feature>
<accession>A0A9N8KXR4</accession>
<keyword evidence="1" id="KW-0472">Membrane</keyword>
<reference evidence="2" key="1">
    <citation type="submission" date="2021-12" db="EMBL/GenBank/DDBJ databases">
        <authorList>
            <person name="King R."/>
        </authorList>
    </citation>
    <scope>NUCLEOTIDE SEQUENCE</scope>
</reference>
<dbReference type="Proteomes" id="UP001154114">
    <property type="component" value="Chromosome 1"/>
</dbReference>
<dbReference type="AlphaFoldDB" id="A0A9N8KXR4"/>
<sequence length="143" mass="15184">MPHSPTIIGRAFGGLVMAPRKKIAACLVMLLFVVFTVVILTSASGISSSSSSSNRCSPLLDINKDISNKQWSRLSSVVVMPASARRRRRGDATPALTACQTPSVASTSRGRWRDDDARNTLVWGVSKTQCTVLSTLGHPNGGG</sequence>
<gene>
    <name evidence="2" type="ORF">CINC_LOCUS116</name>
</gene>
<proteinExistence type="predicted"/>
<name>A0A9N8KXR4_CHRIL</name>
<keyword evidence="3" id="KW-1185">Reference proteome</keyword>
<evidence type="ECO:0000313" key="2">
    <source>
        <dbReference type="EMBL" id="CAD0193819.1"/>
    </source>
</evidence>